<dbReference type="EMBL" id="CAJVPT010069485">
    <property type="protein sequence ID" value="CAG8778090.1"/>
    <property type="molecule type" value="Genomic_DNA"/>
</dbReference>
<evidence type="ECO:0000313" key="2">
    <source>
        <dbReference type="Proteomes" id="UP000789525"/>
    </source>
</evidence>
<keyword evidence="2" id="KW-1185">Reference proteome</keyword>
<feature type="non-terminal residue" evidence="1">
    <location>
        <position position="1"/>
    </location>
</feature>
<gene>
    <name evidence="1" type="ORF">ACOLOM_LOCUS14196</name>
</gene>
<reference evidence="1" key="1">
    <citation type="submission" date="2021-06" db="EMBL/GenBank/DDBJ databases">
        <authorList>
            <person name="Kallberg Y."/>
            <person name="Tangrot J."/>
            <person name="Rosling A."/>
        </authorList>
    </citation>
    <scope>NUCLEOTIDE SEQUENCE</scope>
    <source>
        <strain evidence="1">CL356</strain>
    </source>
</reference>
<accession>A0ACA9R5R4</accession>
<proteinExistence type="predicted"/>
<comment type="caution">
    <text evidence="1">The sequence shown here is derived from an EMBL/GenBank/DDBJ whole genome shotgun (WGS) entry which is preliminary data.</text>
</comment>
<feature type="non-terminal residue" evidence="1">
    <location>
        <position position="100"/>
    </location>
</feature>
<organism evidence="1 2">
    <name type="scientific">Acaulospora colombiana</name>
    <dbReference type="NCBI Taxonomy" id="27376"/>
    <lineage>
        <taxon>Eukaryota</taxon>
        <taxon>Fungi</taxon>
        <taxon>Fungi incertae sedis</taxon>
        <taxon>Mucoromycota</taxon>
        <taxon>Glomeromycotina</taxon>
        <taxon>Glomeromycetes</taxon>
        <taxon>Diversisporales</taxon>
        <taxon>Acaulosporaceae</taxon>
        <taxon>Acaulospora</taxon>
    </lineage>
</organism>
<protein>
    <submittedName>
        <fullName evidence="1">14003_t:CDS:1</fullName>
    </submittedName>
</protein>
<name>A0ACA9R5R4_9GLOM</name>
<dbReference type="Proteomes" id="UP000789525">
    <property type="component" value="Unassembled WGS sequence"/>
</dbReference>
<evidence type="ECO:0000313" key="1">
    <source>
        <dbReference type="EMBL" id="CAG8778090.1"/>
    </source>
</evidence>
<sequence length="100" mass="11252">GVAHLIASVFLKIFPPKAMDSPREDEEIDNPVPVLHSPTERTPLINPPKPNDQSPVHAEQTVFQLLKDVDFWLLALTMLLLLGSVSFSFEELKARTDEVY</sequence>